<keyword evidence="2" id="KW-1185">Reference proteome</keyword>
<dbReference type="AlphaFoldDB" id="A0AAV9CQT6"/>
<dbReference type="Proteomes" id="UP001180020">
    <property type="component" value="Unassembled WGS sequence"/>
</dbReference>
<organism evidence="1 2">
    <name type="scientific">Acorus calamus</name>
    <name type="common">Sweet flag</name>
    <dbReference type="NCBI Taxonomy" id="4465"/>
    <lineage>
        <taxon>Eukaryota</taxon>
        <taxon>Viridiplantae</taxon>
        <taxon>Streptophyta</taxon>
        <taxon>Embryophyta</taxon>
        <taxon>Tracheophyta</taxon>
        <taxon>Spermatophyta</taxon>
        <taxon>Magnoliopsida</taxon>
        <taxon>Liliopsida</taxon>
        <taxon>Acoraceae</taxon>
        <taxon>Acorus</taxon>
    </lineage>
</organism>
<dbReference type="EMBL" id="JAUJYO010000017">
    <property type="protein sequence ID" value="KAK1291478.1"/>
    <property type="molecule type" value="Genomic_DNA"/>
</dbReference>
<evidence type="ECO:0000313" key="2">
    <source>
        <dbReference type="Proteomes" id="UP001180020"/>
    </source>
</evidence>
<reference evidence="1" key="2">
    <citation type="submission" date="2023-06" db="EMBL/GenBank/DDBJ databases">
        <authorList>
            <person name="Ma L."/>
            <person name="Liu K.-W."/>
            <person name="Li Z."/>
            <person name="Hsiao Y.-Y."/>
            <person name="Qi Y."/>
            <person name="Fu T."/>
            <person name="Tang G."/>
            <person name="Zhang D."/>
            <person name="Sun W.-H."/>
            <person name="Liu D.-K."/>
            <person name="Li Y."/>
            <person name="Chen G.-Z."/>
            <person name="Liu X.-D."/>
            <person name="Liao X.-Y."/>
            <person name="Jiang Y.-T."/>
            <person name="Yu X."/>
            <person name="Hao Y."/>
            <person name="Huang J."/>
            <person name="Zhao X.-W."/>
            <person name="Ke S."/>
            <person name="Chen Y.-Y."/>
            <person name="Wu W.-L."/>
            <person name="Hsu J.-L."/>
            <person name="Lin Y.-F."/>
            <person name="Huang M.-D."/>
            <person name="Li C.-Y."/>
            <person name="Huang L."/>
            <person name="Wang Z.-W."/>
            <person name="Zhao X."/>
            <person name="Zhong W.-Y."/>
            <person name="Peng D.-H."/>
            <person name="Ahmad S."/>
            <person name="Lan S."/>
            <person name="Zhang J.-S."/>
            <person name="Tsai W.-C."/>
            <person name="Van De Peer Y."/>
            <person name="Liu Z.-J."/>
        </authorList>
    </citation>
    <scope>NUCLEOTIDE SEQUENCE</scope>
    <source>
        <strain evidence="1">CP</strain>
        <tissue evidence="1">Leaves</tissue>
    </source>
</reference>
<comment type="caution">
    <text evidence="1">The sequence shown here is derived from an EMBL/GenBank/DDBJ whole genome shotgun (WGS) entry which is preliminary data.</text>
</comment>
<name>A0AAV9CQT6_ACOCL</name>
<gene>
    <name evidence="1" type="ORF">QJS10_CPB17g00599</name>
</gene>
<sequence>MRSCTPARNLIGDHLDDPLTPPLGDPLHVPCCNPIDNHLTEKPSPAIILRGGILVQNCGDSDIERAVIEAAKERKLQTNNISGTRRRPRS</sequence>
<proteinExistence type="predicted"/>
<protein>
    <submittedName>
        <fullName evidence="1">Uncharacterized protein</fullName>
    </submittedName>
</protein>
<accession>A0AAV9CQT6</accession>
<reference evidence="1" key="1">
    <citation type="journal article" date="2023" name="Nat. Commun.">
        <title>Diploid and tetraploid genomes of Acorus and the evolution of monocots.</title>
        <authorList>
            <person name="Ma L."/>
            <person name="Liu K.W."/>
            <person name="Li Z."/>
            <person name="Hsiao Y.Y."/>
            <person name="Qi Y."/>
            <person name="Fu T."/>
            <person name="Tang G.D."/>
            <person name="Zhang D."/>
            <person name="Sun W.H."/>
            <person name="Liu D.K."/>
            <person name="Li Y."/>
            <person name="Chen G.Z."/>
            <person name="Liu X.D."/>
            <person name="Liao X.Y."/>
            <person name="Jiang Y.T."/>
            <person name="Yu X."/>
            <person name="Hao Y."/>
            <person name="Huang J."/>
            <person name="Zhao X.W."/>
            <person name="Ke S."/>
            <person name="Chen Y.Y."/>
            <person name="Wu W.L."/>
            <person name="Hsu J.L."/>
            <person name="Lin Y.F."/>
            <person name="Huang M.D."/>
            <person name="Li C.Y."/>
            <person name="Huang L."/>
            <person name="Wang Z.W."/>
            <person name="Zhao X."/>
            <person name="Zhong W.Y."/>
            <person name="Peng D.H."/>
            <person name="Ahmad S."/>
            <person name="Lan S."/>
            <person name="Zhang J.S."/>
            <person name="Tsai W.C."/>
            <person name="Van de Peer Y."/>
            <person name="Liu Z.J."/>
        </authorList>
    </citation>
    <scope>NUCLEOTIDE SEQUENCE</scope>
    <source>
        <strain evidence="1">CP</strain>
    </source>
</reference>
<evidence type="ECO:0000313" key="1">
    <source>
        <dbReference type="EMBL" id="KAK1291478.1"/>
    </source>
</evidence>